<evidence type="ECO:0000313" key="4">
    <source>
        <dbReference type="EMBL" id="PGH23597.1"/>
    </source>
</evidence>
<sequence length="340" mass="36219">MTKETTLQYQALQKGGPFALVSVPKPEPGPGEVSIRLKVIGLNPLDWKKLHIGEIVPSWPCVFGLDGAGIVEAVGHGVRDFKPGDEVFSLFGHELRASSFQEIAIVSEHFVGKRPENLTFEEAATLPICYLTAAASIYYALKIPLPFLPEGETSGPQPSTILVLGGSSGVGASAIQILRLALPTSVILTTSSPQHHEHLRSLGASEAFDRTSPNLVEDIKSHTPGGKGVEMIIDAVASAAKQTSIFEVLAEGGPKEYAEVFTGVKIEVPDGVKRNVAFGRNMFQMPGGKHAITALAELVRQGKYRVPLQIQNAGNGFEAIARGLEDLRKGVSGTKLVVTV</sequence>
<keyword evidence="5" id="KW-1185">Reference proteome</keyword>
<dbReference type="SUPFAM" id="SSF51735">
    <property type="entry name" value="NAD(P)-binding Rossmann-fold domains"/>
    <property type="match status" value="1"/>
</dbReference>
<dbReference type="OrthoDB" id="3233595at2759"/>
<protein>
    <recommendedName>
        <fullName evidence="3">Enoyl reductase (ER) domain-containing protein</fullName>
    </recommendedName>
</protein>
<gene>
    <name evidence="4" type="ORF">AJ80_02378</name>
</gene>
<dbReference type="Proteomes" id="UP000224634">
    <property type="component" value="Unassembled WGS sequence"/>
</dbReference>
<dbReference type="InterPro" id="IPR020843">
    <property type="entry name" value="ER"/>
</dbReference>
<evidence type="ECO:0000256" key="2">
    <source>
        <dbReference type="ARBA" id="ARBA00023002"/>
    </source>
</evidence>
<dbReference type="CDD" id="cd08249">
    <property type="entry name" value="enoyl_reductase_like"/>
    <property type="match status" value="1"/>
</dbReference>
<feature type="domain" description="Enoyl reductase (ER)" evidence="3">
    <location>
        <begin position="15"/>
        <end position="338"/>
    </location>
</feature>
<dbReference type="Gene3D" id="3.40.50.720">
    <property type="entry name" value="NAD(P)-binding Rossmann-like Domain"/>
    <property type="match status" value="1"/>
</dbReference>
<dbReference type="Pfam" id="PF08240">
    <property type="entry name" value="ADH_N"/>
    <property type="match status" value="1"/>
</dbReference>
<dbReference type="SMART" id="SM00829">
    <property type="entry name" value="PKS_ER"/>
    <property type="match status" value="1"/>
</dbReference>
<dbReference type="GO" id="GO:0016651">
    <property type="term" value="F:oxidoreductase activity, acting on NAD(P)H"/>
    <property type="evidence" value="ECO:0007669"/>
    <property type="project" value="InterPro"/>
</dbReference>
<dbReference type="SUPFAM" id="SSF50129">
    <property type="entry name" value="GroES-like"/>
    <property type="match status" value="1"/>
</dbReference>
<dbReference type="STRING" id="1447883.A0A2B7YSK2"/>
<dbReference type="InterPro" id="IPR013154">
    <property type="entry name" value="ADH-like_N"/>
</dbReference>
<dbReference type="Gene3D" id="3.90.180.10">
    <property type="entry name" value="Medium-chain alcohol dehydrogenases, catalytic domain"/>
    <property type="match status" value="1"/>
</dbReference>
<dbReference type="AlphaFoldDB" id="A0A2B7YSK2"/>
<name>A0A2B7YSK2_POLH7</name>
<keyword evidence="2" id="KW-0560">Oxidoreductase</keyword>
<comment type="caution">
    <text evidence="4">The sequence shown here is derived from an EMBL/GenBank/DDBJ whole genome shotgun (WGS) entry which is preliminary data.</text>
</comment>
<dbReference type="Pfam" id="PF00107">
    <property type="entry name" value="ADH_zinc_N"/>
    <property type="match status" value="1"/>
</dbReference>
<proteinExistence type="inferred from homology"/>
<organism evidence="4 5">
    <name type="scientific">Polytolypa hystricis (strain UAMH7299)</name>
    <dbReference type="NCBI Taxonomy" id="1447883"/>
    <lineage>
        <taxon>Eukaryota</taxon>
        <taxon>Fungi</taxon>
        <taxon>Dikarya</taxon>
        <taxon>Ascomycota</taxon>
        <taxon>Pezizomycotina</taxon>
        <taxon>Eurotiomycetes</taxon>
        <taxon>Eurotiomycetidae</taxon>
        <taxon>Onygenales</taxon>
        <taxon>Onygenales incertae sedis</taxon>
        <taxon>Polytolypa</taxon>
    </lineage>
</organism>
<dbReference type="InterPro" id="IPR036291">
    <property type="entry name" value="NAD(P)-bd_dom_sf"/>
</dbReference>
<evidence type="ECO:0000313" key="5">
    <source>
        <dbReference type="Proteomes" id="UP000224634"/>
    </source>
</evidence>
<reference evidence="4 5" key="1">
    <citation type="submission" date="2017-10" db="EMBL/GenBank/DDBJ databases">
        <title>Comparative genomics in systemic dimorphic fungi from Ajellomycetaceae.</title>
        <authorList>
            <person name="Munoz J.F."/>
            <person name="Mcewen J.G."/>
            <person name="Clay O.K."/>
            <person name="Cuomo C.A."/>
        </authorList>
    </citation>
    <scope>NUCLEOTIDE SEQUENCE [LARGE SCALE GENOMIC DNA]</scope>
    <source>
        <strain evidence="4 5">UAMH7299</strain>
    </source>
</reference>
<dbReference type="EMBL" id="PDNA01000022">
    <property type="protein sequence ID" value="PGH23597.1"/>
    <property type="molecule type" value="Genomic_DNA"/>
</dbReference>
<dbReference type="PANTHER" id="PTHR45348">
    <property type="entry name" value="HYPOTHETICAL OXIDOREDUCTASE (EUROFUNG)"/>
    <property type="match status" value="1"/>
</dbReference>
<dbReference type="InterPro" id="IPR013149">
    <property type="entry name" value="ADH-like_C"/>
</dbReference>
<dbReference type="InterPro" id="IPR047122">
    <property type="entry name" value="Trans-enoyl_RdTase-like"/>
</dbReference>
<accession>A0A2B7YSK2</accession>
<evidence type="ECO:0000256" key="1">
    <source>
        <dbReference type="ARBA" id="ARBA00008072"/>
    </source>
</evidence>
<evidence type="ECO:0000259" key="3">
    <source>
        <dbReference type="SMART" id="SM00829"/>
    </source>
</evidence>
<dbReference type="PANTHER" id="PTHR45348:SF2">
    <property type="entry name" value="ZINC-TYPE ALCOHOL DEHYDROGENASE-LIKE PROTEIN C2E1P3.01"/>
    <property type="match status" value="1"/>
</dbReference>
<comment type="similarity">
    <text evidence="1">Belongs to the zinc-containing alcohol dehydrogenase family.</text>
</comment>
<dbReference type="InterPro" id="IPR011032">
    <property type="entry name" value="GroES-like_sf"/>
</dbReference>